<dbReference type="EMBL" id="BGPR01003352">
    <property type="protein sequence ID" value="GBM86976.1"/>
    <property type="molecule type" value="Genomic_DNA"/>
</dbReference>
<comment type="caution">
    <text evidence="2">The sequence shown here is derived from an EMBL/GenBank/DDBJ whole genome shotgun (WGS) entry which is preliminary data.</text>
</comment>
<proteinExistence type="predicted"/>
<evidence type="ECO:0000313" key="3">
    <source>
        <dbReference type="Proteomes" id="UP000499080"/>
    </source>
</evidence>
<protein>
    <submittedName>
        <fullName evidence="2">Uncharacterized protein</fullName>
    </submittedName>
</protein>
<sequence length="107" mass="11804">MRECLGETTPAGFIDTPFQNAISRQYGLHNCRIQLMQTKGSILVPPVGLGMGSVVNVRDPTPNPTGGTRIEKESSHLPENERLNSIKKALLIDARLSLPYTTMCMMF</sequence>
<name>A0A4Y2JCN7_ARAVE</name>
<feature type="region of interest" description="Disordered" evidence="1">
    <location>
        <begin position="58"/>
        <end position="78"/>
    </location>
</feature>
<accession>A0A4Y2JCN7</accession>
<reference evidence="2 3" key="1">
    <citation type="journal article" date="2019" name="Sci. Rep.">
        <title>Orb-weaving spider Araneus ventricosus genome elucidates the spidroin gene catalogue.</title>
        <authorList>
            <person name="Kono N."/>
            <person name="Nakamura H."/>
            <person name="Ohtoshi R."/>
            <person name="Moran D.A.P."/>
            <person name="Shinohara A."/>
            <person name="Yoshida Y."/>
            <person name="Fujiwara M."/>
            <person name="Mori M."/>
            <person name="Tomita M."/>
            <person name="Arakawa K."/>
        </authorList>
    </citation>
    <scope>NUCLEOTIDE SEQUENCE [LARGE SCALE GENOMIC DNA]</scope>
</reference>
<dbReference type="AlphaFoldDB" id="A0A4Y2JCN7"/>
<evidence type="ECO:0000313" key="2">
    <source>
        <dbReference type="EMBL" id="GBM86976.1"/>
    </source>
</evidence>
<organism evidence="2 3">
    <name type="scientific">Araneus ventricosus</name>
    <name type="common">Orbweaver spider</name>
    <name type="synonym">Epeira ventricosa</name>
    <dbReference type="NCBI Taxonomy" id="182803"/>
    <lineage>
        <taxon>Eukaryota</taxon>
        <taxon>Metazoa</taxon>
        <taxon>Ecdysozoa</taxon>
        <taxon>Arthropoda</taxon>
        <taxon>Chelicerata</taxon>
        <taxon>Arachnida</taxon>
        <taxon>Araneae</taxon>
        <taxon>Araneomorphae</taxon>
        <taxon>Entelegynae</taxon>
        <taxon>Araneoidea</taxon>
        <taxon>Araneidae</taxon>
        <taxon>Araneus</taxon>
    </lineage>
</organism>
<dbReference type="Proteomes" id="UP000499080">
    <property type="component" value="Unassembled WGS sequence"/>
</dbReference>
<feature type="compositionally biased region" description="Basic and acidic residues" evidence="1">
    <location>
        <begin position="69"/>
        <end position="78"/>
    </location>
</feature>
<gene>
    <name evidence="2" type="ORF">AVEN_199801_1</name>
</gene>
<evidence type="ECO:0000256" key="1">
    <source>
        <dbReference type="SAM" id="MobiDB-lite"/>
    </source>
</evidence>
<keyword evidence="3" id="KW-1185">Reference proteome</keyword>